<accession>A0A3G7U433</accession>
<gene>
    <name evidence="1" type="ORF">C4K03_1267</name>
</gene>
<proteinExistence type="predicted"/>
<organism evidence="1 2">
    <name type="scientific">Pseudomonas synxantha</name>
    <dbReference type="NCBI Taxonomy" id="47883"/>
    <lineage>
        <taxon>Bacteria</taxon>
        <taxon>Pseudomonadati</taxon>
        <taxon>Pseudomonadota</taxon>
        <taxon>Gammaproteobacteria</taxon>
        <taxon>Pseudomonadales</taxon>
        <taxon>Pseudomonadaceae</taxon>
        <taxon>Pseudomonas</taxon>
    </lineage>
</organism>
<evidence type="ECO:0000313" key="2">
    <source>
        <dbReference type="Proteomes" id="UP000268696"/>
    </source>
</evidence>
<name>A0A3G7U433_9PSED</name>
<evidence type="ECO:0000313" key="1">
    <source>
        <dbReference type="EMBL" id="AZE53438.1"/>
    </source>
</evidence>
<dbReference type="AlphaFoldDB" id="A0A3G7U433"/>
<dbReference type="Proteomes" id="UP000268696">
    <property type="component" value="Chromosome"/>
</dbReference>
<sequence>MCWRDPLEWGIDVRPGMEPERKNMSELDLNGPRGYFKDLANPAFDEFWGVYQADNPLDRKNFSLVYRRLIAACILLNHVSDKVAANLWPSVKKGADRLANLDARIKVISKDAKLDLDACRHFSNDLKHIALKLHTAEGRERESAYDNDGLNQVFCFCMKYQNSPAPVDICLAAGGAYRFWRAYFSNEFTL</sequence>
<reference evidence="1 2" key="1">
    <citation type="submission" date="2018-03" db="EMBL/GenBank/DDBJ databases">
        <title>Diversity of phytobeneficial traits revealed by whole-genome analysis of worldwide-isolated phenazine-producing Pseudomonas spp.</title>
        <authorList>
            <person name="Biessy A."/>
            <person name="Novinscak A."/>
            <person name="Blom J."/>
            <person name="Leger G."/>
            <person name="Thomashow L.S."/>
            <person name="Cazorla F.M."/>
            <person name="Josic D."/>
            <person name="Filion M."/>
        </authorList>
    </citation>
    <scope>NUCLEOTIDE SEQUENCE [LARGE SCALE GENOMIC DNA]</scope>
    <source>
        <strain evidence="1 2">30B</strain>
    </source>
</reference>
<protein>
    <submittedName>
        <fullName evidence="1">Uncharacterized protein</fullName>
    </submittedName>
</protein>
<dbReference type="EMBL" id="CP027754">
    <property type="protein sequence ID" value="AZE53438.1"/>
    <property type="molecule type" value="Genomic_DNA"/>
</dbReference>